<dbReference type="STRING" id="289003.SAMN05216190_103189"/>
<evidence type="ECO:0000256" key="3">
    <source>
        <dbReference type="ARBA" id="ARBA00022692"/>
    </source>
</evidence>
<feature type="domain" description="ABC3 transporter permease C-terminal" evidence="7">
    <location>
        <begin position="697"/>
        <end position="814"/>
    </location>
</feature>
<gene>
    <name evidence="9" type="ORF">SAMN05216190_103189</name>
</gene>
<keyword evidence="2" id="KW-1003">Cell membrane</keyword>
<feature type="domain" description="ABC3 transporter permease C-terminal" evidence="7">
    <location>
        <begin position="248"/>
        <end position="371"/>
    </location>
</feature>
<evidence type="ECO:0000313" key="9">
    <source>
        <dbReference type="EMBL" id="SFO99693.1"/>
    </source>
</evidence>
<evidence type="ECO:0000256" key="1">
    <source>
        <dbReference type="ARBA" id="ARBA00004651"/>
    </source>
</evidence>
<dbReference type="PANTHER" id="PTHR30287:SF2">
    <property type="entry name" value="BLL1001 PROTEIN"/>
    <property type="match status" value="1"/>
</dbReference>
<feature type="transmembrane region" description="Helical" evidence="6">
    <location>
        <begin position="393"/>
        <end position="411"/>
    </location>
</feature>
<feature type="transmembrane region" description="Helical" evidence="6">
    <location>
        <begin position="288"/>
        <end position="312"/>
    </location>
</feature>
<organism evidence="9 10">
    <name type="scientific">Pseudomonas borbori</name>
    <dbReference type="NCBI Taxonomy" id="289003"/>
    <lineage>
        <taxon>Bacteria</taxon>
        <taxon>Pseudomonadati</taxon>
        <taxon>Pseudomonadota</taxon>
        <taxon>Gammaproteobacteria</taxon>
        <taxon>Pseudomonadales</taxon>
        <taxon>Pseudomonadaceae</taxon>
        <taxon>Pseudomonas</taxon>
    </lineage>
</organism>
<dbReference type="InterPro" id="IPR003838">
    <property type="entry name" value="ABC3_permease_C"/>
</dbReference>
<dbReference type="Pfam" id="PF02687">
    <property type="entry name" value="FtsX"/>
    <property type="match status" value="2"/>
</dbReference>
<dbReference type="AlphaFoldDB" id="A0A1I5LR95"/>
<dbReference type="InterPro" id="IPR025857">
    <property type="entry name" value="MacB_PCD"/>
</dbReference>
<dbReference type="GO" id="GO:0005886">
    <property type="term" value="C:plasma membrane"/>
    <property type="evidence" value="ECO:0007669"/>
    <property type="project" value="UniProtKB-SubCell"/>
</dbReference>
<feature type="transmembrane region" description="Helical" evidence="6">
    <location>
        <begin position="735"/>
        <end position="754"/>
    </location>
</feature>
<keyword evidence="3 6" id="KW-0812">Transmembrane</keyword>
<dbReference type="Pfam" id="PF12704">
    <property type="entry name" value="MacB_PCD"/>
    <property type="match status" value="1"/>
</dbReference>
<protein>
    <submittedName>
        <fullName evidence="9">Putative ABC transport system permease protein</fullName>
    </submittedName>
</protein>
<dbReference type="InterPro" id="IPR038766">
    <property type="entry name" value="Membrane_comp_ABC_pdt"/>
</dbReference>
<feature type="transmembrane region" description="Helical" evidence="6">
    <location>
        <begin position="417"/>
        <end position="443"/>
    </location>
</feature>
<feature type="domain" description="MacB-like periplasmic core" evidence="8">
    <location>
        <begin position="466"/>
        <end position="662"/>
    </location>
</feature>
<sequence>MAVLYWTLSALCSHWRRHPVQFFSLLTGLWLATSLWTGVQALNSQARDSYARASQLIAGDAHSRIGARSGGRFSQQVFVDLRLAGWPVSPLLQGSLRLRGQAEQRLQVLGIEPLTLPRGTRLAGQALADLDLVAFLDQPGRTWIAADTLKALDLAEGEQPLTVGGQALPPLYLHPQLAPGVLLVDIGVAQRLLDAPLQLSGLLLSRDFAAGMPRLPSALDGQLRISRAGDEADLARLTESFHLNLTALGLLAFVVGLFIVNAAIGLALEQRRPLLRTLRACGVSARCLLAALALELCGLALLGGVLGVISGYGLASLLLPDVAASLRGLYGAEVAGQLNLSPQWWLSGLAISLLGALLAGAGSLLRAAHLPLLALAQPEAWHQAQALWLRRQAWLAGALLVLALLALVFGASLAMGFVLLACLLLAAALLLPVCVSGLLAWWLPYCRAPLAQWFVADSRQQLPRLALALMALLLALAANIGVGSMTEGFRQTFIGWLDQRLAAELYLRPESPQQGRAIEAWLAERAEVSALLPSWRVELPVQGWPVELTGILDHPTYRQHWPLLEAAPGAWERLAGGAGLMLSEQLARRLQLGLGEELSLVTPQGDWRLTVVAIYADYGNPKGHLLVNAAALQRYWPGLRPGSYSLRLPPAAVPALKQALQARFALDERKLVDQSELKAWSGRVFDRTFVATSALNSLTLGVAGVALFISLLTLSQSRLGQLAPLWALGVGRRQLVLLSLGQTLLLALITLLLAIPLGLLLAWCLVAVINVQAFGWRLPLHVFPWQLLQSAALALLATLLAAAWPLWTLYRVSPAELLRTFANEN</sequence>
<dbReference type="RefSeq" id="WP_090497853.1">
    <property type="nucleotide sequence ID" value="NZ_FOWX01000003.1"/>
</dbReference>
<dbReference type="Proteomes" id="UP000198784">
    <property type="component" value="Unassembled WGS sequence"/>
</dbReference>
<feature type="transmembrane region" description="Helical" evidence="6">
    <location>
        <begin position="787"/>
        <end position="807"/>
    </location>
</feature>
<evidence type="ECO:0000313" key="10">
    <source>
        <dbReference type="Proteomes" id="UP000198784"/>
    </source>
</evidence>
<keyword evidence="10" id="KW-1185">Reference proteome</keyword>
<evidence type="ECO:0000259" key="8">
    <source>
        <dbReference type="Pfam" id="PF12704"/>
    </source>
</evidence>
<feature type="transmembrane region" description="Helical" evidence="6">
    <location>
        <begin position="245"/>
        <end position="268"/>
    </location>
</feature>
<feature type="transmembrane region" description="Helical" evidence="6">
    <location>
        <begin position="464"/>
        <end position="482"/>
    </location>
</feature>
<evidence type="ECO:0000256" key="6">
    <source>
        <dbReference type="SAM" id="Phobius"/>
    </source>
</evidence>
<accession>A0A1I5LR95</accession>
<dbReference type="PANTHER" id="PTHR30287">
    <property type="entry name" value="MEMBRANE COMPONENT OF PREDICTED ABC SUPERFAMILY METABOLITE UPTAKE TRANSPORTER"/>
    <property type="match status" value="1"/>
</dbReference>
<keyword evidence="4 6" id="KW-1133">Transmembrane helix</keyword>
<evidence type="ECO:0000256" key="2">
    <source>
        <dbReference type="ARBA" id="ARBA00022475"/>
    </source>
</evidence>
<evidence type="ECO:0000259" key="7">
    <source>
        <dbReference type="Pfam" id="PF02687"/>
    </source>
</evidence>
<evidence type="ECO:0000256" key="5">
    <source>
        <dbReference type="ARBA" id="ARBA00023136"/>
    </source>
</evidence>
<evidence type="ECO:0000256" key="4">
    <source>
        <dbReference type="ARBA" id="ARBA00022989"/>
    </source>
</evidence>
<comment type="subcellular location">
    <subcellularLocation>
        <location evidence="1">Cell membrane</location>
        <topology evidence="1">Multi-pass membrane protein</topology>
    </subcellularLocation>
</comment>
<feature type="transmembrane region" description="Helical" evidence="6">
    <location>
        <begin position="694"/>
        <end position="714"/>
    </location>
</feature>
<dbReference type="EMBL" id="FOWX01000003">
    <property type="protein sequence ID" value="SFO99693.1"/>
    <property type="molecule type" value="Genomic_DNA"/>
</dbReference>
<feature type="transmembrane region" description="Helical" evidence="6">
    <location>
        <begin position="344"/>
        <end position="365"/>
    </location>
</feature>
<reference evidence="10" key="1">
    <citation type="submission" date="2016-10" db="EMBL/GenBank/DDBJ databases">
        <authorList>
            <person name="Varghese N."/>
            <person name="Submissions S."/>
        </authorList>
    </citation>
    <scope>NUCLEOTIDE SEQUENCE [LARGE SCALE GENOMIC DNA]</scope>
    <source>
        <strain evidence="10">DSM 17834</strain>
    </source>
</reference>
<proteinExistence type="predicted"/>
<dbReference type="OrthoDB" id="343744at2"/>
<keyword evidence="5 6" id="KW-0472">Membrane</keyword>
<name>A0A1I5LR95_9PSED</name>